<dbReference type="GO" id="GO:0042597">
    <property type="term" value="C:periplasmic space"/>
    <property type="evidence" value="ECO:0007669"/>
    <property type="project" value="UniProtKB-ARBA"/>
</dbReference>
<evidence type="ECO:0000256" key="1">
    <source>
        <dbReference type="SAM" id="MobiDB-lite"/>
    </source>
</evidence>
<dbReference type="InterPro" id="IPR039424">
    <property type="entry name" value="SBP_5"/>
</dbReference>
<organism evidence="4 5">
    <name type="scientific">Streptomyces finlayi</name>
    <dbReference type="NCBI Taxonomy" id="67296"/>
    <lineage>
        <taxon>Bacteria</taxon>
        <taxon>Bacillati</taxon>
        <taxon>Actinomycetota</taxon>
        <taxon>Actinomycetes</taxon>
        <taxon>Kitasatosporales</taxon>
        <taxon>Streptomycetaceae</taxon>
        <taxon>Streptomyces</taxon>
    </lineage>
</organism>
<dbReference type="GO" id="GO:0015833">
    <property type="term" value="P:peptide transport"/>
    <property type="evidence" value="ECO:0007669"/>
    <property type="project" value="TreeGrafter"/>
</dbReference>
<dbReference type="GO" id="GO:0043190">
    <property type="term" value="C:ATP-binding cassette (ABC) transporter complex"/>
    <property type="evidence" value="ECO:0007669"/>
    <property type="project" value="InterPro"/>
</dbReference>
<dbReference type="PIRSF" id="PIRSF002741">
    <property type="entry name" value="MppA"/>
    <property type="match status" value="1"/>
</dbReference>
<evidence type="ECO:0000313" key="5">
    <source>
        <dbReference type="Proteomes" id="UP000638353"/>
    </source>
</evidence>
<reference evidence="4" key="1">
    <citation type="journal article" date="2014" name="Int. J. Syst. Evol. Microbiol.">
        <title>Complete genome sequence of Corynebacterium casei LMG S-19264T (=DSM 44701T), isolated from a smear-ripened cheese.</title>
        <authorList>
            <consortium name="US DOE Joint Genome Institute (JGI-PGF)"/>
            <person name="Walter F."/>
            <person name="Albersmeier A."/>
            <person name="Kalinowski J."/>
            <person name="Ruckert C."/>
        </authorList>
    </citation>
    <scope>NUCLEOTIDE SEQUENCE</scope>
    <source>
        <strain evidence="4">JCM 4637</strain>
    </source>
</reference>
<evidence type="ECO:0000313" key="4">
    <source>
        <dbReference type="EMBL" id="GHC87508.1"/>
    </source>
</evidence>
<gene>
    <name evidence="4" type="ORF">GCM10010334_19470</name>
</gene>
<dbReference type="EMBL" id="BMVC01000003">
    <property type="protein sequence ID" value="GHC87508.1"/>
    <property type="molecule type" value="Genomic_DNA"/>
</dbReference>
<dbReference type="Proteomes" id="UP000638353">
    <property type="component" value="Unassembled WGS sequence"/>
</dbReference>
<feature type="chain" id="PRO_5037011976" evidence="2">
    <location>
        <begin position="24"/>
        <end position="582"/>
    </location>
</feature>
<dbReference type="GO" id="GO:1904680">
    <property type="term" value="F:peptide transmembrane transporter activity"/>
    <property type="evidence" value="ECO:0007669"/>
    <property type="project" value="TreeGrafter"/>
</dbReference>
<dbReference type="RefSeq" id="WP_189823103.1">
    <property type="nucleotide sequence ID" value="NZ_BMVC01000003.1"/>
</dbReference>
<sequence length="582" mass="61790">MIQRTRIALATTLVTALALGATACGGATKNDGGKGQARNNPAAANDGKIVGGTPAKGGTLTVLSNQDFSHLDPARNWVMPIMDFGIRLLYRTLVTFKAEPGKSGSELVPDLATDLGTSSNGGRTWTFTLKKGLKYEDGSEITAQDIKYNVERSFAPDLTGGPDYAARLLANTKGYTGPLTGKHLDSIKTPDDHTIVFELNRPVAEFSSIATLPTFAPVPQKQEKGAQYDARPFSSGPYKIDSYARDKKLVLVRNPHWDASTDTVRKAYPDKFVVVMGLKGGQIDDRIIASGGADANAVQWSDMGAPSAAKVLPKPAVKERLVAELSGCTTMLQLNTSRAPFNDPKAREAVQYALDKEAVVTAGGGPALNEIATAYMPPSMTGGKQPDTLKIAPAGDPEKAKQLLKEAGKPSLDVTLTVSTGDKARAEAAQQGLGKAGIKVKIETVDPAAYNDAVGAIKSAPEMVFGGWCPDYPNGSSFLPFVFDGRFIKETGNMGNNSQFRDEATMKRLDEIAAMPDVAHADKAWLDLDAQILAKHPAVPMIIGRKPLLVGTNVAGAFGHPVWSGQLDYATIGLKDPKKNQG</sequence>
<comment type="caution">
    <text evidence="4">The sequence shown here is derived from an EMBL/GenBank/DDBJ whole genome shotgun (WGS) entry which is preliminary data.</text>
</comment>
<dbReference type="AlphaFoldDB" id="A0A918WVK0"/>
<protein>
    <submittedName>
        <fullName evidence="4">ABC transporter substrate-binding protein</fullName>
    </submittedName>
</protein>
<dbReference type="PANTHER" id="PTHR30290">
    <property type="entry name" value="PERIPLASMIC BINDING COMPONENT OF ABC TRANSPORTER"/>
    <property type="match status" value="1"/>
</dbReference>
<dbReference type="Pfam" id="PF00496">
    <property type="entry name" value="SBP_bac_5"/>
    <property type="match status" value="1"/>
</dbReference>
<dbReference type="InterPro" id="IPR000914">
    <property type="entry name" value="SBP_5_dom"/>
</dbReference>
<dbReference type="SUPFAM" id="SSF53850">
    <property type="entry name" value="Periplasmic binding protein-like II"/>
    <property type="match status" value="1"/>
</dbReference>
<dbReference type="InterPro" id="IPR030678">
    <property type="entry name" value="Peptide/Ni-bd"/>
</dbReference>
<dbReference type="Gene3D" id="3.10.105.10">
    <property type="entry name" value="Dipeptide-binding Protein, Domain 3"/>
    <property type="match status" value="1"/>
</dbReference>
<feature type="region of interest" description="Disordered" evidence="1">
    <location>
        <begin position="28"/>
        <end position="48"/>
    </location>
</feature>
<feature type="signal peptide" evidence="2">
    <location>
        <begin position="1"/>
        <end position="23"/>
    </location>
</feature>
<dbReference type="Gene3D" id="3.40.190.10">
    <property type="entry name" value="Periplasmic binding protein-like II"/>
    <property type="match status" value="1"/>
</dbReference>
<name>A0A918WVK0_9ACTN</name>
<accession>A0A918WVK0</accession>
<evidence type="ECO:0000259" key="3">
    <source>
        <dbReference type="Pfam" id="PF00496"/>
    </source>
</evidence>
<keyword evidence="2" id="KW-0732">Signal</keyword>
<proteinExistence type="predicted"/>
<dbReference type="PANTHER" id="PTHR30290:SF83">
    <property type="entry name" value="ABC TRANSPORTER SUBSTRATE-BINDING PROTEIN"/>
    <property type="match status" value="1"/>
</dbReference>
<dbReference type="PROSITE" id="PS51257">
    <property type="entry name" value="PROKAR_LIPOPROTEIN"/>
    <property type="match status" value="1"/>
</dbReference>
<dbReference type="CDD" id="cd08506">
    <property type="entry name" value="PBP2_clavulanate_OppA2"/>
    <property type="match status" value="1"/>
</dbReference>
<feature type="domain" description="Solute-binding protein family 5" evidence="3">
    <location>
        <begin position="106"/>
        <end position="484"/>
    </location>
</feature>
<reference evidence="4" key="2">
    <citation type="submission" date="2020-09" db="EMBL/GenBank/DDBJ databases">
        <authorList>
            <person name="Sun Q."/>
            <person name="Ohkuma M."/>
        </authorList>
    </citation>
    <scope>NUCLEOTIDE SEQUENCE</scope>
    <source>
        <strain evidence="4">JCM 4637</strain>
    </source>
</reference>
<evidence type="ECO:0000256" key="2">
    <source>
        <dbReference type="SAM" id="SignalP"/>
    </source>
</evidence>